<evidence type="ECO:0000313" key="2">
    <source>
        <dbReference type="Proteomes" id="UP000016860"/>
    </source>
</evidence>
<dbReference type="Proteomes" id="UP000016860">
    <property type="component" value="Unassembled WGS sequence"/>
</dbReference>
<reference evidence="1 2" key="1">
    <citation type="journal article" date="2013" name="Genome Announc.">
        <title>Draft Genome Sequence of the Cellulolytic Bacterium Clostridium papyrosolvens C7 (ATCC 700395).</title>
        <authorList>
            <person name="Zepeda V."/>
            <person name="Dassa B."/>
            <person name="Borovok I."/>
            <person name="Lamed R."/>
            <person name="Bayer E.A."/>
            <person name="Cate J.H."/>
        </authorList>
    </citation>
    <scope>NUCLEOTIDE SEQUENCE [LARGE SCALE GENOMIC DNA]</scope>
    <source>
        <strain evidence="1 2">C7</strain>
    </source>
</reference>
<comment type="caution">
    <text evidence="1">The sequence shown here is derived from an EMBL/GenBank/DDBJ whole genome shotgun (WGS) entry which is preliminary data.</text>
</comment>
<dbReference type="OrthoDB" id="2530145at2"/>
<name>U4R5B3_9FIRM</name>
<evidence type="ECO:0000313" key="1">
    <source>
        <dbReference type="EMBL" id="EPR13617.1"/>
    </source>
</evidence>
<dbReference type="AlphaFoldDB" id="U4R5B3"/>
<evidence type="ECO:0008006" key="3">
    <source>
        <dbReference type="Google" id="ProtNLM"/>
    </source>
</evidence>
<protein>
    <recommendedName>
        <fullName evidence="3">Butirosin biosynthesis protein H N-terminal domain-containing protein</fullName>
    </recommendedName>
</protein>
<dbReference type="RefSeq" id="WP_020814291.1">
    <property type="nucleotide sequence ID" value="NZ_ATAY01000017.1"/>
</dbReference>
<accession>U4R5B3</accession>
<gene>
    <name evidence="1" type="ORF">L323_03360</name>
</gene>
<dbReference type="STRING" id="1330534.L323_03360"/>
<sequence length="321" mass="38305">MDIRLNFKPFNLFWMDCQFNTLFSILTSMDKSYKVAALLNDYSYAIEQEYTPNNTWYNEVFVVNTVINGDVFRNKFFPQQTSLNFKHDENYIGLIKNYIKNNDVVMVGVDLFYWIPNSVCWNKHHWEHYSYINGFNDEKGVFYVFEENFYGFGEFEIPQDRMMKAIESSPLEPHAIIYKLCNAVDKYELSVSEVKSNAKRIIEEISRIIPIDFWILSEKDFTEGHMCDLISTQIFQIINRHIANQLLINELEDAIGNLQFKNELDKYCIELQDGWNQVKTKLVKIYYSNNRELMIHNLNKKCKDLFLKEIEMWDALLRYTN</sequence>
<organism evidence="1 2">
    <name type="scientific">Ruminiclostridium papyrosolvens C7</name>
    <dbReference type="NCBI Taxonomy" id="1330534"/>
    <lineage>
        <taxon>Bacteria</taxon>
        <taxon>Bacillati</taxon>
        <taxon>Bacillota</taxon>
        <taxon>Clostridia</taxon>
        <taxon>Eubacteriales</taxon>
        <taxon>Oscillospiraceae</taxon>
        <taxon>Ruminiclostridium</taxon>
    </lineage>
</organism>
<proteinExistence type="predicted"/>
<dbReference type="EMBL" id="ATAY01000017">
    <property type="protein sequence ID" value="EPR13617.1"/>
    <property type="molecule type" value="Genomic_DNA"/>
</dbReference>
<dbReference type="PATRIC" id="fig|1330534.3.peg.670"/>